<dbReference type="CDD" id="cd08958">
    <property type="entry name" value="FR_SDR_e"/>
    <property type="match status" value="1"/>
</dbReference>
<sequence>MDVQNNGGICYCVTGGNGYIGSWLVKSLLERGYLVHTTARDPEKISRLASLWSGKERLKIFRADLQDEGSFHEAVKGCHGVFHVAASMEFNVTSAKDINMDSYIRSNIIEPAINGTLNVLKACSNSRSVKRVVFTSSISTITSKHNDGTWRATVDESCQTSIPYVLGNKESGWVYVLSKLISEETALQYANEKGIDLISVIPTTVAGPFLTPAVPASVRVLLSPVTGNTGDPELYPILSAVHTRMGSISVVHIEDICNAHIFLMEAKAKGRYICSSQSCTMSQLEEYLTLEYPHYTTQRYSEEQNSSIPSYISSKKLTDLGFEYKYGLVDIIKQSVSSCVQHGFLEHVASAQQDSACR</sequence>
<accession>A0AA41VNK7</accession>
<dbReference type="Pfam" id="PF01370">
    <property type="entry name" value="Epimerase"/>
    <property type="match status" value="1"/>
</dbReference>
<dbReference type="Proteomes" id="UP001177140">
    <property type="component" value="Unassembled WGS sequence"/>
</dbReference>
<keyword evidence="1" id="KW-0560">Oxidoreductase</keyword>
<dbReference type="Gene3D" id="3.40.50.720">
    <property type="entry name" value="NAD(P)-binding Rossmann-like Domain"/>
    <property type="match status" value="1"/>
</dbReference>
<organism evidence="3 4">
    <name type="scientific">Papaver nudicaule</name>
    <name type="common">Iceland poppy</name>
    <dbReference type="NCBI Taxonomy" id="74823"/>
    <lineage>
        <taxon>Eukaryota</taxon>
        <taxon>Viridiplantae</taxon>
        <taxon>Streptophyta</taxon>
        <taxon>Embryophyta</taxon>
        <taxon>Tracheophyta</taxon>
        <taxon>Spermatophyta</taxon>
        <taxon>Magnoliopsida</taxon>
        <taxon>Ranunculales</taxon>
        <taxon>Papaveraceae</taxon>
        <taxon>Papaveroideae</taxon>
        <taxon>Papaver</taxon>
    </lineage>
</organism>
<proteinExistence type="predicted"/>
<evidence type="ECO:0000313" key="4">
    <source>
        <dbReference type="Proteomes" id="UP001177140"/>
    </source>
</evidence>
<evidence type="ECO:0000313" key="3">
    <source>
        <dbReference type="EMBL" id="MCL7044586.1"/>
    </source>
</evidence>
<comment type="caution">
    <text evidence="3">The sequence shown here is derived from an EMBL/GenBank/DDBJ whole genome shotgun (WGS) entry which is preliminary data.</text>
</comment>
<dbReference type="AlphaFoldDB" id="A0AA41VNK7"/>
<dbReference type="EMBL" id="JAJJMA010259710">
    <property type="protein sequence ID" value="MCL7044586.1"/>
    <property type="molecule type" value="Genomic_DNA"/>
</dbReference>
<protein>
    <recommendedName>
        <fullName evidence="2">NAD-dependent epimerase/dehydratase domain-containing protein</fullName>
    </recommendedName>
</protein>
<dbReference type="PANTHER" id="PTHR10366:SF628">
    <property type="entry name" value="NAD(P)-BINDING ROSSMANN-FOLD SUPERFAMILY PROTEIN"/>
    <property type="match status" value="1"/>
</dbReference>
<dbReference type="PANTHER" id="PTHR10366">
    <property type="entry name" value="NAD DEPENDENT EPIMERASE/DEHYDRATASE"/>
    <property type="match status" value="1"/>
</dbReference>
<keyword evidence="4" id="KW-1185">Reference proteome</keyword>
<evidence type="ECO:0000259" key="2">
    <source>
        <dbReference type="Pfam" id="PF01370"/>
    </source>
</evidence>
<dbReference type="InterPro" id="IPR036291">
    <property type="entry name" value="NAD(P)-bd_dom_sf"/>
</dbReference>
<feature type="domain" description="NAD-dependent epimerase/dehydratase" evidence="2">
    <location>
        <begin position="12"/>
        <end position="269"/>
    </location>
</feature>
<dbReference type="InterPro" id="IPR001509">
    <property type="entry name" value="Epimerase_deHydtase"/>
</dbReference>
<dbReference type="InterPro" id="IPR050425">
    <property type="entry name" value="NAD(P)_dehydrat-like"/>
</dbReference>
<dbReference type="FunFam" id="3.40.50.720:FF:000085">
    <property type="entry name" value="Dihydroflavonol reductase"/>
    <property type="match status" value="1"/>
</dbReference>
<name>A0AA41VNK7_PAPNU</name>
<evidence type="ECO:0000256" key="1">
    <source>
        <dbReference type="ARBA" id="ARBA00023002"/>
    </source>
</evidence>
<reference evidence="3" key="1">
    <citation type="submission" date="2022-03" db="EMBL/GenBank/DDBJ databases">
        <title>A functionally conserved STORR gene fusion in Papaver species that diverged 16.8 million years ago.</title>
        <authorList>
            <person name="Catania T."/>
        </authorList>
    </citation>
    <scope>NUCLEOTIDE SEQUENCE</scope>
    <source>
        <strain evidence="3">S-191538</strain>
    </source>
</reference>
<dbReference type="GO" id="GO:0016616">
    <property type="term" value="F:oxidoreductase activity, acting on the CH-OH group of donors, NAD or NADP as acceptor"/>
    <property type="evidence" value="ECO:0007669"/>
    <property type="project" value="TreeGrafter"/>
</dbReference>
<gene>
    <name evidence="3" type="ORF">MKW94_005743</name>
</gene>
<dbReference type="SUPFAM" id="SSF51735">
    <property type="entry name" value="NAD(P)-binding Rossmann-fold domains"/>
    <property type="match status" value="1"/>
</dbReference>